<dbReference type="InterPro" id="IPR038879">
    <property type="entry name" value="GOPC"/>
</dbReference>
<dbReference type="AlphaFoldDB" id="A0A3P6RNI1"/>
<gene>
    <name evidence="1" type="ORF">CGOC_LOCUS5383</name>
</gene>
<dbReference type="GO" id="GO:0005794">
    <property type="term" value="C:Golgi apparatus"/>
    <property type="evidence" value="ECO:0007669"/>
    <property type="project" value="InterPro"/>
</dbReference>
<evidence type="ECO:0000313" key="2">
    <source>
        <dbReference type="Proteomes" id="UP000271889"/>
    </source>
</evidence>
<dbReference type="GO" id="GO:0030140">
    <property type="term" value="C:trans-Golgi network transport vesicle"/>
    <property type="evidence" value="ECO:0007669"/>
    <property type="project" value="TreeGrafter"/>
</dbReference>
<dbReference type="GO" id="GO:0016020">
    <property type="term" value="C:membrane"/>
    <property type="evidence" value="ECO:0007669"/>
    <property type="project" value="TreeGrafter"/>
</dbReference>
<dbReference type="GO" id="GO:0044325">
    <property type="term" value="F:transmembrane transporter binding"/>
    <property type="evidence" value="ECO:0007669"/>
    <property type="project" value="TreeGrafter"/>
</dbReference>
<sequence>MIKKKLDSQLGQLHEVLMPSLRTECELEVLRKESDRQRHLIGALETEVFGARLAAKYLDKPAEFSKFNYLDEICAASNMIDYGTS</sequence>
<dbReference type="PANTHER" id="PTHR16528:SF2">
    <property type="entry name" value="GOLGI-ASSOCIATED PDZ AND COILED-COIL MOTIF-CONTAINING PROTEIN"/>
    <property type="match status" value="1"/>
</dbReference>
<dbReference type="PANTHER" id="PTHR16528">
    <property type="entry name" value="GOLGI-ASSOCIATED PDZ AND COILED-COIL MOTIF-CONTAINING"/>
    <property type="match status" value="1"/>
</dbReference>
<dbReference type="EMBL" id="UYRV01016298">
    <property type="protein sequence ID" value="VDK61839.1"/>
    <property type="molecule type" value="Genomic_DNA"/>
</dbReference>
<protein>
    <submittedName>
        <fullName evidence="1">Uncharacterized protein</fullName>
    </submittedName>
</protein>
<evidence type="ECO:0000313" key="1">
    <source>
        <dbReference type="EMBL" id="VDK61839.1"/>
    </source>
</evidence>
<proteinExistence type="predicted"/>
<keyword evidence="2" id="KW-1185">Reference proteome</keyword>
<reference evidence="1 2" key="1">
    <citation type="submission" date="2018-11" db="EMBL/GenBank/DDBJ databases">
        <authorList>
            <consortium name="Pathogen Informatics"/>
        </authorList>
    </citation>
    <scope>NUCLEOTIDE SEQUENCE [LARGE SCALE GENOMIC DNA]</scope>
</reference>
<accession>A0A3P6RNI1</accession>
<dbReference type="OrthoDB" id="10063653at2759"/>
<name>A0A3P6RNI1_CYLGO</name>
<dbReference type="Proteomes" id="UP000271889">
    <property type="component" value="Unassembled WGS sequence"/>
</dbReference>
<organism evidence="1 2">
    <name type="scientific">Cylicostephanus goldi</name>
    <name type="common">Nematode worm</name>
    <dbReference type="NCBI Taxonomy" id="71465"/>
    <lineage>
        <taxon>Eukaryota</taxon>
        <taxon>Metazoa</taxon>
        <taxon>Ecdysozoa</taxon>
        <taxon>Nematoda</taxon>
        <taxon>Chromadorea</taxon>
        <taxon>Rhabditida</taxon>
        <taxon>Rhabditina</taxon>
        <taxon>Rhabditomorpha</taxon>
        <taxon>Strongyloidea</taxon>
        <taxon>Strongylidae</taxon>
        <taxon>Cylicostephanus</taxon>
    </lineage>
</organism>
<dbReference type="GO" id="GO:2000009">
    <property type="term" value="P:negative regulation of protein localization to cell surface"/>
    <property type="evidence" value="ECO:0007669"/>
    <property type="project" value="TreeGrafter"/>
</dbReference>